<evidence type="ECO:0000256" key="1">
    <source>
        <dbReference type="SAM" id="Phobius"/>
    </source>
</evidence>
<dbReference type="AlphaFoldDB" id="A0AAD5RG22"/>
<proteinExistence type="predicted"/>
<name>A0AAD5RG22_9PEZI</name>
<dbReference type="Proteomes" id="UP001201980">
    <property type="component" value="Unassembled WGS sequence"/>
</dbReference>
<evidence type="ECO:0000313" key="2">
    <source>
        <dbReference type="EMBL" id="KAJ2892190.1"/>
    </source>
</evidence>
<keyword evidence="3" id="KW-1185">Reference proteome</keyword>
<reference evidence="2" key="1">
    <citation type="submission" date="2022-07" db="EMBL/GenBank/DDBJ databases">
        <title>Draft genome sequence of Zalerion maritima ATCC 34329, a (micro)plastics degrading marine fungus.</title>
        <authorList>
            <person name="Paco A."/>
            <person name="Goncalves M.F.M."/>
            <person name="Rocha-Santos T.A.P."/>
            <person name="Alves A."/>
        </authorList>
    </citation>
    <scope>NUCLEOTIDE SEQUENCE</scope>
    <source>
        <strain evidence="2">ATCC 34329</strain>
    </source>
</reference>
<keyword evidence="1" id="KW-1133">Transmembrane helix</keyword>
<sequence>MDDSRSRKLVHKHSFAYLLVVPVLLAVATAVVLFVHSDLNMAMLYSQCHSRSRLNGLSRLPIIGAPSCFIVSFFHEALKSVRSLASVSVVLSFIAGLLTVSTVESARICNWPNLLIAYPTGAWLVFNLIGGALVWELVIIPSFFHQSKAVLRMREGARNSQEQVEVEIRAQDPNLGSARRHLKVVAEVFAIPISVAIGFVTPSIAMLITNSPIAIGV</sequence>
<feature type="transmembrane region" description="Helical" evidence="1">
    <location>
        <begin position="15"/>
        <end position="36"/>
    </location>
</feature>
<feature type="transmembrane region" description="Helical" evidence="1">
    <location>
        <begin position="184"/>
        <end position="208"/>
    </location>
</feature>
<protein>
    <submittedName>
        <fullName evidence="2">Uncharacterized protein</fullName>
    </submittedName>
</protein>
<feature type="transmembrane region" description="Helical" evidence="1">
    <location>
        <begin position="81"/>
        <end position="103"/>
    </location>
</feature>
<gene>
    <name evidence="2" type="ORF">MKZ38_010144</name>
</gene>
<feature type="transmembrane region" description="Helical" evidence="1">
    <location>
        <begin position="56"/>
        <end position="74"/>
    </location>
</feature>
<accession>A0AAD5RG22</accession>
<dbReference type="EMBL" id="JAKWBI020000868">
    <property type="protein sequence ID" value="KAJ2892190.1"/>
    <property type="molecule type" value="Genomic_DNA"/>
</dbReference>
<evidence type="ECO:0000313" key="3">
    <source>
        <dbReference type="Proteomes" id="UP001201980"/>
    </source>
</evidence>
<feature type="transmembrane region" description="Helical" evidence="1">
    <location>
        <begin position="123"/>
        <end position="144"/>
    </location>
</feature>
<organism evidence="2 3">
    <name type="scientific">Zalerion maritima</name>
    <dbReference type="NCBI Taxonomy" id="339359"/>
    <lineage>
        <taxon>Eukaryota</taxon>
        <taxon>Fungi</taxon>
        <taxon>Dikarya</taxon>
        <taxon>Ascomycota</taxon>
        <taxon>Pezizomycotina</taxon>
        <taxon>Sordariomycetes</taxon>
        <taxon>Lulworthiomycetidae</taxon>
        <taxon>Lulworthiales</taxon>
        <taxon>Lulworthiaceae</taxon>
        <taxon>Zalerion</taxon>
    </lineage>
</organism>
<keyword evidence="1" id="KW-0472">Membrane</keyword>
<comment type="caution">
    <text evidence="2">The sequence shown here is derived from an EMBL/GenBank/DDBJ whole genome shotgun (WGS) entry which is preliminary data.</text>
</comment>
<keyword evidence="1" id="KW-0812">Transmembrane</keyword>